<sequence>MKTQASTPMELGTKSIGRSAHTPKGERSRINPRSSYLILKERCNPASKGQKNPPRPKRLTTWRIQSRNQRMHCCKIKTQANASTKCFNYKSYNIQISPRLPPKSDDCARSLLLPSKNQTIRGGLECVLPLKERTREIDKSKTDDFNYLKR</sequence>
<comment type="caution">
    <text evidence="2">The sequence shown here is derived from an EMBL/GenBank/DDBJ whole genome shotgun (WGS) entry which is preliminary data.</text>
</comment>
<accession>A0AA38M2X7</accession>
<evidence type="ECO:0000313" key="2">
    <source>
        <dbReference type="EMBL" id="KAJ3641843.1"/>
    </source>
</evidence>
<dbReference type="Proteomes" id="UP001168821">
    <property type="component" value="Unassembled WGS sequence"/>
</dbReference>
<feature type="region of interest" description="Disordered" evidence="1">
    <location>
        <begin position="1"/>
        <end position="32"/>
    </location>
</feature>
<evidence type="ECO:0000313" key="3">
    <source>
        <dbReference type="Proteomes" id="UP001168821"/>
    </source>
</evidence>
<proteinExistence type="predicted"/>
<protein>
    <submittedName>
        <fullName evidence="2">Uncharacterized protein</fullName>
    </submittedName>
</protein>
<organism evidence="2 3">
    <name type="scientific">Zophobas morio</name>
    <dbReference type="NCBI Taxonomy" id="2755281"/>
    <lineage>
        <taxon>Eukaryota</taxon>
        <taxon>Metazoa</taxon>
        <taxon>Ecdysozoa</taxon>
        <taxon>Arthropoda</taxon>
        <taxon>Hexapoda</taxon>
        <taxon>Insecta</taxon>
        <taxon>Pterygota</taxon>
        <taxon>Neoptera</taxon>
        <taxon>Endopterygota</taxon>
        <taxon>Coleoptera</taxon>
        <taxon>Polyphaga</taxon>
        <taxon>Cucujiformia</taxon>
        <taxon>Tenebrionidae</taxon>
        <taxon>Zophobas</taxon>
    </lineage>
</organism>
<gene>
    <name evidence="2" type="ORF">Zmor_028315</name>
</gene>
<dbReference type="EMBL" id="JALNTZ010000009">
    <property type="protein sequence ID" value="KAJ3641843.1"/>
    <property type="molecule type" value="Genomic_DNA"/>
</dbReference>
<evidence type="ECO:0000256" key="1">
    <source>
        <dbReference type="SAM" id="MobiDB-lite"/>
    </source>
</evidence>
<dbReference type="AlphaFoldDB" id="A0AA38M2X7"/>
<reference evidence="2" key="1">
    <citation type="journal article" date="2023" name="G3 (Bethesda)">
        <title>Whole genome assemblies of Zophobas morio and Tenebrio molitor.</title>
        <authorList>
            <person name="Kaur S."/>
            <person name="Stinson S.A."/>
            <person name="diCenzo G.C."/>
        </authorList>
    </citation>
    <scope>NUCLEOTIDE SEQUENCE</scope>
    <source>
        <strain evidence="2">QUZm001</strain>
    </source>
</reference>
<name>A0AA38M2X7_9CUCU</name>
<keyword evidence="3" id="KW-1185">Reference proteome</keyword>